<sequence>MLLRNDALNMISRYEVDQMVDSGKLNILIDYWFIFEDENIKINDDLKKFLKENDFSDIAEYSNFFDEVVVIGVIENNKIYSNVYISKKLSEYLGICDVVEGDERNSLYKCPCCEFYSLKTLSEYEICRICKWEDDGSEGITYSFPNKSTLHNYRNIFFKNNKYSLLKQKFIT</sequence>
<dbReference type="RefSeq" id="WP_151685813.1">
    <property type="nucleotide sequence ID" value="NZ_BKEE01000063.1"/>
</dbReference>
<reference evidence="3" key="1">
    <citation type="submission" date="2020-09" db="EMBL/GenBank/DDBJ databases">
        <title>Clinical and molecular characterization of Acinetobacter seifertii in Taiwan.</title>
        <authorList>
            <person name="Li L.-H."/>
            <person name="Yang Y.-S."/>
            <person name="Sun J.-R."/>
            <person name="Huang T.-W."/>
            <person name="Huang W.-C."/>
            <person name="Wang Y.-C."/>
            <person name="Kuo T.-H."/>
            <person name="Kuo S.-C."/>
            <person name="Chen T.-L."/>
        </authorList>
    </citation>
    <scope>NUCLEOTIDE SEQUENCE [LARGE SCALE GENOMIC DNA]</scope>
    <source>
        <strain evidence="3">AS73</strain>
    </source>
</reference>
<dbReference type="AlphaFoldDB" id="A0A7H2QHY9"/>
<evidence type="ECO:0000313" key="3">
    <source>
        <dbReference type="Proteomes" id="UP000516862"/>
    </source>
</evidence>
<dbReference type="EMBL" id="CP061561">
    <property type="protein sequence ID" value="QNX04139.1"/>
    <property type="molecule type" value="Genomic_DNA"/>
</dbReference>
<accession>A0A7H2QHY9</accession>
<evidence type="ECO:0000259" key="1">
    <source>
        <dbReference type="Pfam" id="PF14206"/>
    </source>
</evidence>
<organism evidence="2 3">
    <name type="scientific">Acinetobacter seifertii</name>
    <dbReference type="NCBI Taxonomy" id="1530123"/>
    <lineage>
        <taxon>Bacteria</taxon>
        <taxon>Pseudomonadati</taxon>
        <taxon>Pseudomonadota</taxon>
        <taxon>Gammaproteobacteria</taxon>
        <taxon>Moraxellales</taxon>
        <taxon>Moraxellaceae</taxon>
        <taxon>Acinetobacter</taxon>
        <taxon>Acinetobacter calcoaceticus/baumannii complex</taxon>
    </lineage>
</organism>
<name>A0A7H2QHY9_9GAMM</name>
<dbReference type="Proteomes" id="UP000516862">
    <property type="component" value="Chromosome"/>
</dbReference>
<reference evidence="2 3" key="2">
    <citation type="submission" date="2020-09" db="EMBL/GenBank/DDBJ databases">
        <authorList>
            <person name="Chen F.-J."/>
            <person name="Lee Y.-T."/>
        </authorList>
    </citation>
    <scope>NUCLEOTIDE SEQUENCE [LARGE SCALE GENOMIC DNA]</scope>
    <source>
        <strain evidence="2 3">AS73</strain>
    </source>
</reference>
<evidence type="ECO:0000313" key="2">
    <source>
        <dbReference type="EMBL" id="QNX04139.1"/>
    </source>
</evidence>
<proteinExistence type="predicted"/>
<dbReference type="InterPro" id="IPR025983">
    <property type="entry name" value="Cys_rich_CPCC"/>
</dbReference>
<feature type="domain" description="Cysteine-rich CPCC" evidence="1">
    <location>
        <begin position="108"/>
        <end position="138"/>
    </location>
</feature>
<protein>
    <recommendedName>
        <fullName evidence="1">Cysteine-rich CPCC domain-containing protein</fullName>
    </recommendedName>
</protein>
<gene>
    <name evidence="2" type="ORF">IC796_12145</name>
</gene>
<dbReference type="Pfam" id="PF14206">
    <property type="entry name" value="Cys_rich_CPCC"/>
    <property type="match status" value="1"/>
</dbReference>